<reference evidence="2 3" key="1">
    <citation type="submission" date="2019-07" db="EMBL/GenBank/DDBJ databases">
        <title>Genomics analysis of Aphanomyces spp. identifies a new class of oomycete effector associated with host adaptation.</title>
        <authorList>
            <person name="Gaulin E."/>
        </authorList>
    </citation>
    <scope>NUCLEOTIDE SEQUENCE [LARGE SCALE GENOMIC DNA]</scope>
    <source>
        <strain evidence="2 3">ATCC 201684</strain>
    </source>
</reference>
<evidence type="ECO:0000313" key="3">
    <source>
        <dbReference type="Proteomes" id="UP000481153"/>
    </source>
</evidence>
<dbReference type="Proteomes" id="UP000481153">
    <property type="component" value="Unassembled WGS sequence"/>
</dbReference>
<organism evidence="2 3">
    <name type="scientific">Aphanomyces euteiches</name>
    <dbReference type="NCBI Taxonomy" id="100861"/>
    <lineage>
        <taxon>Eukaryota</taxon>
        <taxon>Sar</taxon>
        <taxon>Stramenopiles</taxon>
        <taxon>Oomycota</taxon>
        <taxon>Saprolegniomycetes</taxon>
        <taxon>Saprolegniales</taxon>
        <taxon>Verrucalvaceae</taxon>
        <taxon>Aphanomyces</taxon>
    </lineage>
</organism>
<dbReference type="VEuPathDB" id="FungiDB:AeMF1_008113"/>
<comment type="caution">
    <text evidence="2">The sequence shown here is derived from an EMBL/GenBank/DDBJ whole genome shotgun (WGS) entry which is preliminary data.</text>
</comment>
<evidence type="ECO:0008006" key="4">
    <source>
        <dbReference type="Google" id="ProtNLM"/>
    </source>
</evidence>
<feature type="compositionally biased region" description="Low complexity" evidence="1">
    <location>
        <begin position="374"/>
        <end position="395"/>
    </location>
</feature>
<dbReference type="PANTHER" id="PTHR13510">
    <property type="entry name" value="FYVE-FINGER-CONTAINING RAB5 EFFECTOR PROTEIN RABENOSYN-5-RELATED"/>
    <property type="match status" value="1"/>
</dbReference>
<dbReference type="SUPFAM" id="SSF55961">
    <property type="entry name" value="Bet v1-like"/>
    <property type="match status" value="1"/>
</dbReference>
<dbReference type="Gene3D" id="3.30.530.20">
    <property type="match status" value="1"/>
</dbReference>
<sequence>MLPCGNADDCVVLLDEEQYQTWKYDLRGTIVQAMQSSPSTREYDAVFEGYKLASSKNSRTHVFKRKAVHNRPTKKSSFNEMLCVSTVDATLDDVAYTMYNADTASHRSNLAMVYENRFLDGAILNTTLTKCDQDPFQWFGVKYMKIHFDASELFGPRDATYVEYSGTTADREGHKVIFIARRTVPLNVPAAVPSVTRFEFKEWFLFTQLRDGRVEAVHWYHAFPGGNFPAFLFNNVAVKYGRFVDQLPHMCRQKWLVDHTVRLSARDAPQRQRCGACNAPIKRSSRKRQQCHSCAEAVCNKCVVRAIRALDAEAAQSMIKLVYCKKCYVIASCRSQQLQDGAVRLLDDETLKTLSPAAPCPEVKACRESVASRTSLHSDSTHSPSSYSGSPGPTTQEQGRGSEDLTAASFVRLSESLRAQKLLMNELNRQLATAHI</sequence>
<dbReference type="InterPro" id="IPR023393">
    <property type="entry name" value="START-like_dom_sf"/>
</dbReference>
<keyword evidence="3" id="KW-1185">Reference proteome</keyword>
<dbReference type="InterPro" id="IPR052727">
    <property type="entry name" value="Rab4/Rab5_effector"/>
</dbReference>
<dbReference type="InterPro" id="IPR011011">
    <property type="entry name" value="Znf_FYVE_PHD"/>
</dbReference>
<proteinExistence type="predicted"/>
<dbReference type="EMBL" id="VJMJ01000175">
    <property type="protein sequence ID" value="KAF0728631.1"/>
    <property type="molecule type" value="Genomic_DNA"/>
</dbReference>
<feature type="region of interest" description="Disordered" evidence="1">
    <location>
        <begin position="374"/>
        <end position="402"/>
    </location>
</feature>
<dbReference type="AlphaFoldDB" id="A0A6G0WMU4"/>
<dbReference type="PANTHER" id="PTHR13510:SF44">
    <property type="entry name" value="RABENOSYN-5"/>
    <property type="match status" value="1"/>
</dbReference>
<protein>
    <recommendedName>
        <fullName evidence="4">FYVE-type domain-containing protein</fullName>
    </recommendedName>
</protein>
<accession>A0A6G0WMU4</accession>
<evidence type="ECO:0000313" key="2">
    <source>
        <dbReference type="EMBL" id="KAF0728631.1"/>
    </source>
</evidence>
<dbReference type="SUPFAM" id="SSF57903">
    <property type="entry name" value="FYVE/PHD zinc finger"/>
    <property type="match status" value="1"/>
</dbReference>
<name>A0A6G0WMU4_9STRA</name>
<evidence type="ECO:0000256" key="1">
    <source>
        <dbReference type="SAM" id="MobiDB-lite"/>
    </source>
</evidence>
<gene>
    <name evidence="2" type="ORF">Ae201684_013590</name>
</gene>